<sequence>MLRYSVHVWTLCLLYAGSSSEDTNRCELQPCQNGGMCESHYGGFRCLCSQQSQNGRLYGGETCTIALSGCDDHRCENGGICSPLLVNEQHTYTCICLPGFTGSKCETPTAFSFESRGYMYIETQHYDPAAPVNVTFSFKTERAVGTLLQRRVDDLLFSVELMDGHLRLLSQSGHGLSTLVQELPEYLSDNKWHTAEASLGDVVSLLRLLCTEGDCTRHSSTEAQLFDESSGLLEPGTVNRNLFIGAAVGSWGLDRAVANHPAAFLGCFRDVLVDSHLVLPVVVPEDSDAQANVTVGCSDKDKCDSSPCQNRGRCVSQGWRSYMCECLRPYEGNNCAEEYITARFGNKDEGSYSVFSFDDDPGDPVTISMFIRTRQSSGLLLVLANSTSQYLRLWLEEGRVKAQVNNFETLVGPRAVSDGHFHLVTVKLDGTAASLFQSAQDQASMPIRHIHAHSGDLVFIGGLPDSRASASFGGYFKGCVQDLRINRKRLQFHPIETVVESYNLEKLVNVAQGCSSDDACAVKPCLNGGMCYSMWDDFICNCPPNTAGQRCEEVKWCELSPCPTGAVCLPHSQGFECKYPEVRGLSAVCSPFTAFAGLANVTFRADSSILQYQSKGKIRRSLTSVYLSLRTRQSAATILRAQRGSDYLIVSLQDSHLVMEIKAGDDQVTVRSQGAISDGAWRTVELSKTLPTSRWIMDVDGSQKQPSMSETAAGNLDFLREGADIFLGGLGGLDAGVKFSGCVGSVEIGGLLLPFYLDTELNLPRPQEEQFVRVNDNAALQHGCWGASVCAPSPCQNQGVCEDVFDLHHCTCPSEWTGPLCEQSTDNCISGPCIHGHCTNSPGGFKCVCELGYSGEQCEFEVDMCENNNCSKGATCLKGFQSYACLCPQNLTGLYCDGSVPEIPWYIETFPLPQLPTSTCMGSRWKYRCFNGGNCSEVDNACYCLPGFTGQWCQKDVDECASSPCMNGGFCVNYVNSFECVCDMNYSGIHCQMDVSDFYLYLFLGVWQNLFQLMSYLLIRLDDEPEVEWIFQFYE</sequence>
<feature type="domain" description="Laminin G" evidence="18">
    <location>
        <begin position="108"/>
        <end position="297"/>
    </location>
</feature>
<dbReference type="PANTHER" id="PTHR12916:SF14">
    <property type="entry name" value="CRUMBS 1, CELL POLARITY COMPLEX COMPONENT"/>
    <property type="match status" value="1"/>
</dbReference>
<dbReference type="PROSITE" id="PS01186">
    <property type="entry name" value="EGF_2"/>
    <property type="match status" value="4"/>
</dbReference>
<organism evidence="20 21">
    <name type="scientific">Pleuronectes platessa</name>
    <name type="common">European plaice</name>
    <dbReference type="NCBI Taxonomy" id="8262"/>
    <lineage>
        <taxon>Eukaryota</taxon>
        <taxon>Metazoa</taxon>
        <taxon>Chordata</taxon>
        <taxon>Craniata</taxon>
        <taxon>Vertebrata</taxon>
        <taxon>Euteleostomi</taxon>
        <taxon>Actinopterygii</taxon>
        <taxon>Neopterygii</taxon>
        <taxon>Teleostei</taxon>
        <taxon>Neoteleostei</taxon>
        <taxon>Acanthomorphata</taxon>
        <taxon>Carangaria</taxon>
        <taxon>Pleuronectiformes</taxon>
        <taxon>Pleuronectoidei</taxon>
        <taxon>Pleuronectidae</taxon>
        <taxon>Pleuronectes</taxon>
    </lineage>
</organism>
<dbReference type="CDD" id="cd00054">
    <property type="entry name" value="EGF_CA"/>
    <property type="match status" value="7"/>
</dbReference>
<feature type="domain" description="EGF-like" evidence="19">
    <location>
        <begin position="916"/>
        <end position="954"/>
    </location>
</feature>
<dbReference type="GO" id="GO:0005737">
    <property type="term" value="C:cytoplasm"/>
    <property type="evidence" value="ECO:0007669"/>
    <property type="project" value="UniProtKB-SubCell"/>
</dbReference>
<dbReference type="SMART" id="SM00179">
    <property type="entry name" value="EGF_CA"/>
    <property type="match status" value="8"/>
</dbReference>
<keyword evidence="13" id="KW-0472">Membrane</keyword>
<feature type="domain" description="EGF-like" evidence="19">
    <location>
        <begin position="299"/>
        <end position="336"/>
    </location>
</feature>
<feature type="domain" description="EGF-like" evidence="19">
    <location>
        <begin position="22"/>
        <end position="64"/>
    </location>
</feature>
<dbReference type="GO" id="GO:0005576">
    <property type="term" value="C:extracellular region"/>
    <property type="evidence" value="ECO:0007669"/>
    <property type="project" value="UniProtKB-SubCell"/>
</dbReference>
<feature type="disulfide bond" evidence="16">
    <location>
        <begin position="542"/>
        <end position="551"/>
    </location>
</feature>
<evidence type="ECO:0000256" key="1">
    <source>
        <dbReference type="ARBA" id="ARBA00004251"/>
    </source>
</evidence>
<dbReference type="GO" id="GO:0048731">
    <property type="term" value="P:system development"/>
    <property type="evidence" value="ECO:0007669"/>
    <property type="project" value="UniProtKB-ARBA"/>
</dbReference>
<feature type="disulfide bond" evidence="16">
    <location>
        <begin position="828"/>
        <end position="838"/>
    </location>
</feature>
<protein>
    <recommendedName>
        <fullName evidence="22">Protein crumbs homolog 1-like</fullName>
    </recommendedName>
</protein>
<dbReference type="Gene3D" id="2.10.25.10">
    <property type="entry name" value="Laminin"/>
    <property type="match status" value="9"/>
</dbReference>
<keyword evidence="12" id="KW-1133">Transmembrane helix</keyword>
<feature type="disulfide bond" evidence="16">
    <location>
        <begin position="944"/>
        <end position="953"/>
    </location>
</feature>
<feature type="disulfide bond" evidence="16">
    <location>
        <begin position="326"/>
        <end position="335"/>
    </location>
</feature>
<evidence type="ECO:0000256" key="3">
    <source>
        <dbReference type="ARBA" id="ARBA00004613"/>
    </source>
</evidence>
<dbReference type="FunFam" id="2.10.25.10:FF:000279">
    <property type="entry name" value="Neurogenic locus notch 1"/>
    <property type="match status" value="1"/>
</dbReference>
<dbReference type="PROSITE" id="PS50026">
    <property type="entry name" value="EGF_3"/>
    <property type="match status" value="9"/>
</dbReference>
<dbReference type="FunFam" id="2.10.25.10:FF:000425">
    <property type="entry name" value="Eyes shut homolog"/>
    <property type="match status" value="1"/>
</dbReference>
<evidence type="ECO:0000256" key="8">
    <source>
        <dbReference type="ARBA" id="ARBA00022692"/>
    </source>
</evidence>
<keyword evidence="9 17" id="KW-0732">Signal</keyword>
<keyword evidence="21" id="KW-1185">Reference proteome</keyword>
<evidence type="ECO:0000256" key="15">
    <source>
        <dbReference type="ARBA" id="ARBA00023180"/>
    </source>
</evidence>
<evidence type="ECO:0000256" key="6">
    <source>
        <dbReference type="ARBA" id="ARBA00022525"/>
    </source>
</evidence>
<comment type="subcellular location">
    <subcellularLocation>
        <location evidence="1">Cell membrane</location>
        <topology evidence="1">Single-pass type I membrane protein</topology>
    </subcellularLocation>
    <subcellularLocation>
        <location evidence="2">Cytoplasm</location>
    </subcellularLocation>
    <subcellularLocation>
        <location evidence="3">Secreted</location>
    </subcellularLocation>
</comment>
<dbReference type="EMBL" id="CADEAL010000941">
    <property type="protein sequence ID" value="CAB1427096.1"/>
    <property type="molecule type" value="Genomic_DNA"/>
</dbReference>
<dbReference type="PROSITE" id="PS50025">
    <property type="entry name" value="LAM_G_DOMAIN"/>
    <property type="match status" value="3"/>
</dbReference>
<dbReference type="Pfam" id="PF12661">
    <property type="entry name" value="hEGF"/>
    <property type="match status" value="2"/>
</dbReference>
<evidence type="ECO:0000256" key="2">
    <source>
        <dbReference type="ARBA" id="ARBA00004496"/>
    </source>
</evidence>
<dbReference type="SUPFAM" id="SSF49899">
    <property type="entry name" value="Concanavalin A-like lectins/glucanases"/>
    <property type="match status" value="3"/>
</dbReference>
<dbReference type="FunFam" id="2.60.120.200:FF:000055">
    <property type="entry name" value="Crumbs cell polarity complex component 1"/>
    <property type="match status" value="1"/>
</dbReference>
<dbReference type="InterPro" id="IPR009030">
    <property type="entry name" value="Growth_fac_rcpt_cys_sf"/>
</dbReference>
<evidence type="ECO:0000256" key="9">
    <source>
        <dbReference type="ARBA" id="ARBA00022729"/>
    </source>
</evidence>
<evidence type="ECO:0000313" key="20">
    <source>
        <dbReference type="EMBL" id="CAB1427096.1"/>
    </source>
</evidence>
<feature type="domain" description="EGF-like" evidence="19">
    <location>
        <begin position="861"/>
        <end position="897"/>
    </location>
</feature>
<dbReference type="FunFam" id="2.10.25.10:FF:000391">
    <property type="entry name" value="Weary, isoform C"/>
    <property type="match status" value="1"/>
</dbReference>
<dbReference type="InterPro" id="IPR000742">
    <property type="entry name" value="EGF"/>
</dbReference>
<dbReference type="GO" id="GO:0023052">
    <property type="term" value="P:signaling"/>
    <property type="evidence" value="ECO:0007669"/>
    <property type="project" value="UniProtKB-ARBA"/>
</dbReference>
<dbReference type="FunFam" id="2.10.25.10:FF:000252">
    <property type="entry name" value="Crumbs homolog 1 (Drosophila)"/>
    <property type="match status" value="1"/>
</dbReference>
<feature type="disulfide bond" evidence="16">
    <location>
        <begin position="812"/>
        <end position="821"/>
    </location>
</feature>
<feature type="domain" description="Laminin G" evidence="18">
    <location>
        <begin position="342"/>
        <end position="514"/>
    </location>
</feature>
<evidence type="ECO:0000256" key="12">
    <source>
        <dbReference type="ARBA" id="ARBA00022989"/>
    </source>
</evidence>
<evidence type="ECO:0000313" key="21">
    <source>
        <dbReference type="Proteomes" id="UP001153269"/>
    </source>
</evidence>
<accession>A0A9N7YIW8</accession>
<evidence type="ECO:0008006" key="22">
    <source>
        <dbReference type="Google" id="ProtNLM"/>
    </source>
</evidence>
<dbReference type="GO" id="GO:0005886">
    <property type="term" value="C:plasma membrane"/>
    <property type="evidence" value="ECO:0007669"/>
    <property type="project" value="UniProtKB-SubCell"/>
</dbReference>
<feature type="disulfide bond" evidence="16">
    <location>
        <begin position="887"/>
        <end position="896"/>
    </location>
</feature>
<evidence type="ECO:0000256" key="14">
    <source>
        <dbReference type="ARBA" id="ARBA00023157"/>
    </source>
</evidence>
<evidence type="ECO:0000259" key="19">
    <source>
        <dbReference type="PROSITE" id="PS50026"/>
    </source>
</evidence>
<dbReference type="FunFam" id="2.10.25.10:FF:000282">
    <property type="entry name" value="Crumbs cell polarity complex component 2"/>
    <property type="match status" value="1"/>
</dbReference>
<dbReference type="SMART" id="SM00181">
    <property type="entry name" value="EGF"/>
    <property type="match status" value="9"/>
</dbReference>
<feature type="domain" description="EGF-like" evidence="19">
    <location>
        <begin position="66"/>
        <end position="106"/>
    </location>
</feature>
<feature type="signal peptide" evidence="17">
    <location>
        <begin position="1"/>
        <end position="20"/>
    </location>
</feature>
<keyword evidence="14 16" id="KW-1015">Disulfide bond</keyword>
<dbReference type="InterPro" id="IPR001791">
    <property type="entry name" value="Laminin_G"/>
</dbReference>
<feature type="domain" description="EGF-like" evidence="19">
    <location>
        <begin position="824"/>
        <end position="859"/>
    </location>
</feature>
<feature type="chain" id="PRO_5040138425" description="Protein crumbs homolog 1-like" evidence="17">
    <location>
        <begin position="21"/>
        <end position="1035"/>
    </location>
</feature>
<feature type="domain" description="EGF-like" evidence="19">
    <location>
        <begin position="516"/>
        <end position="552"/>
    </location>
</feature>
<dbReference type="CDD" id="cd00110">
    <property type="entry name" value="LamG"/>
    <property type="match status" value="3"/>
</dbReference>
<feature type="domain" description="EGF-like" evidence="19">
    <location>
        <begin position="786"/>
        <end position="822"/>
    </location>
</feature>
<keyword evidence="11" id="KW-0106">Calcium</keyword>
<dbReference type="AlphaFoldDB" id="A0A9N7YIW8"/>
<gene>
    <name evidence="20" type="ORF">PLEPLA_LOCUS15034</name>
</gene>
<evidence type="ECO:0000256" key="13">
    <source>
        <dbReference type="ARBA" id="ARBA00023136"/>
    </source>
</evidence>
<dbReference type="PANTHER" id="PTHR12916">
    <property type="entry name" value="CYTOCHROME C OXIDASE POLYPEPTIDE VIC-2"/>
    <property type="match status" value="1"/>
</dbReference>
<feature type="domain" description="Laminin G" evidence="18">
    <location>
        <begin position="599"/>
        <end position="784"/>
    </location>
</feature>
<dbReference type="SUPFAM" id="SSF57196">
    <property type="entry name" value="EGF/Laminin"/>
    <property type="match status" value="3"/>
</dbReference>
<dbReference type="PROSITE" id="PS00010">
    <property type="entry name" value="ASX_HYDROXYL"/>
    <property type="match status" value="2"/>
</dbReference>
<keyword evidence="8" id="KW-0812">Transmembrane</keyword>
<evidence type="ECO:0000256" key="7">
    <source>
        <dbReference type="ARBA" id="ARBA00022536"/>
    </source>
</evidence>
<feature type="disulfide bond" evidence="16">
    <location>
        <begin position="982"/>
        <end position="991"/>
    </location>
</feature>
<keyword evidence="6" id="KW-0964">Secreted</keyword>
<dbReference type="InterPro" id="IPR000152">
    <property type="entry name" value="EGF-type_Asp/Asn_hydroxyl_site"/>
</dbReference>
<keyword evidence="4" id="KW-1003">Cell membrane</keyword>
<dbReference type="GO" id="GO:0007154">
    <property type="term" value="P:cell communication"/>
    <property type="evidence" value="ECO:0007669"/>
    <property type="project" value="UniProtKB-ARBA"/>
</dbReference>
<dbReference type="InterPro" id="IPR018097">
    <property type="entry name" value="EGF_Ca-bd_CS"/>
</dbReference>
<evidence type="ECO:0000256" key="16">
    <source>
        <dbReference type="PROSITE-ProRule" id="PRU00076"/>
    </source>
</evidence>
<keyword evidence="7 16" id="KW-0245">EGF-like domain</keyword>
<feature type="disulfide bond" evidence="16">
    <location>
        <begin position="849"/>
        <end position="858"/>
    </location>
</feature>
<dbReference type="InterPro" id="IPR001881">
    <property type="entry name" value="EGF-like_Ca-bd_dom"/>
</dbReference>
<evidence type="ECO:0000256" key="17">
    <source>
        <dbReference type="SAM" id="SignalP"/>
    </source>
</evidence>
<evidence type="ECO:0000256" key="10">
    <source>
        <dbReference type="ARBA" id="ARBA00022737"/>
    </source>
</evidence>
<dbReference type="Gene3D" id="2.60.120.200">
    <property type="match status" value="3"/>
</dbReference>
<dbReference type="PROSITE" id="PS01187">
    <property type="entry name" value="EGF_CA"/>
    <property type="match status" value="1"/>
</dbReference>
<name>A0A9N7YIW8_PLEPL</name>
<keyword evidence="10" id="KW-0677">Repeat</keyword>
<evidence type="ECO:0000259" key="18">
    <source>
        <dbReference type="PROSITE" id="PS50025"/>
    </source>
</evidence>
<evidence type="ECO:0000256" key="11">
    <source>
        <dbReference type="ARBA" id="ARBA00022837"/>
    </source>
</evidence>
<keyword evidence="5" id="KW-0963">Cytoplasm</keyword>
<dbReference type="GO" id="GO:0005509">
    <property type="term" value="F:calcium ion binding"/>
    <property type="evidence" value="ECO:0007669"/>
    <property type="project" value="InterPro"/>
</dbReference>
<dbReference type="SUPFAM" id="SSF57184">
    <property type="entry name" value="Growth factor receptor domain"/>
    <property type="match status" value="1"/>
</dbReference>
<dbReference type="InterPro" id="IPR013320">
    <property type="entry name" value="ConA-like_dom_sf"/>
</dbReference>
<reference evidence="20" key="1">
    <citation type="submission" date="2020-03" db="EMBL/GenBank/DDBJ databases">
        <authorList>
            <person name="Weist P."/>
        </authorList>
    </citation>
    <scope>NUCLEOTIDE SEQUENCE</scope>
</reference>
<dbReference type="InterPro" id="IPR013032">
    <property type="entry name" value="EGF-like_CS"/>
</dbReference>
<dbReference type="Pfam" id="PF02210">
    <property type="entry name" value="Laminin_G_2"/>
    <property type="match status" value="3"/>
</dbReference>
<evidence type="ECO:0000256" key="5">
    <source>
        <dbReference type="ARBA" id="ARBA00022490"/>
    </source>
</evidence>
<dbReference type="Pfam" id="PF00008">
    <property type="entry name" value="EGF"/>
    <property type="match status" value="5"/>
</dbReference>
<keyword evidence="15" id="KW-0325">Glycoprotein</keyword>
<dbReference type="Proteomes" id="UP001153269">
    <property type="component" value="Unassembled WGS sequence"/>
</dbReference>
<comment type="caution">
    <text evidence="20">The sequence shown here is derived from an EMBL/GenBank/DDBJ whole genome shotgun (WGS) entry which is preliminary data.</text>
</comment>
<feature type="disulfide bond" evidence="16">
    <location>
        <begin position="96"/>
        <end position="105"/>
    </location>
</feature>
<dbReference type="PROSITE" id="PS00022">
    <property type="entry name" value="EGF_1"/>
    <property type="match status" value="8"/>
</dbReference>
<dbReference type="SMART" id="SM00282">
    <property type="entry name" value="LamG"/>
    <property type="match status" value="3"/>
</dbReference>
<comment type="caution">
    <text evidence="16">Lacks conserved residue(s) required for the propagation of feature annotation.</text>
</comment>
<feature type="domain" description="EGF-like" evidence="19">
    <location>
        <begin position="956"/>
        <end position="992"/>
    </location>
</feature>
<proteinExistence type="predicted"/>
<evidence type="ECO:0000256" key="4">
    <source>
        <dbReference type="ARBA" id="ARBA00022475"/>
    </source>
</evidence>